<evidence type="ECO:0000256" key="3">
    <source>
        <dbReference type="ARBA" id="ARBA00010183"/>
    </source>
</evidence>
<dbReference type="PANTHER" id="PTHR11207:SF0">
    <property type="entry name" value="RIBONUCLEASE 3"/>
    <property type="match status" value="1"/>
</dbReference>
<comment type="cofactor">
    <cofactor evidence="15">
        <name>Mg(2+)</name>
        <dbReference type="ChEBI" id="CHEBI:18420"/>
    </cofactor>
</comment>
<dbReference type="Gene3D" id="1.10.1520.10">
    <property type="entry name" value="Ribonuclease III domain"/>
    <property type="match status" value="1"/>
</dbReference>
<evidence type="ECO:0000256" key="7">
    <source>
        <dbReference type="ARBA" id="ARBA00022664"/>
    </source>
</evidence>
<dbReference type="GO" id="GO:0006364">
    <property type="term" value="P:rRNA processing"/>
    <property type="evidence" value="ECO:0007669"/>
    <property type="project" value="UniProtKB-UniRule"/>
</dbReference>
<evidence type="ECO:0000256" key="14">
    <source>
        <dbReference type="ARBA" id="ARBA00022884"/>
    </source>
</evidence>
<evidence type="ECO:0000256" key="9">
    <source>
        <dbReference type="ARBA" id="ARBA00022722"/>
    </source>
</evidence>
<dbReference type="GO" id="GO:0006397">
    <property type="term" value="P:mRNA processing"/>
    <property type="evidence" value="ECO:0007669"/>
    <property type="project" value="UniProtKB-UniRule"/>
</dbReference>
<keyword evidence="11 15" id="KW-0255">Endonuclease</keyword>
<evidence type="ECO:0000313" key="19">
    <source>
        <dbReference type="Proteomes" id="UP000751518"/>
    </source>
</evidence>
<dbReference type="PROSITE" id="PS00517">
    <property type="entry name" value="RNASE_3_1"/>
    <property type="match status" value="1"/>
</dbReference>
<keyword evidence="7 15" id="KW-0507">mRNA processing</keyword>
<evidence type="ECO:0000313" key="18">
    <source>
        <dbReference type="EMBL" id="MCA9391838.1"/>
    </source>
</evidence>
<dbReference type="SUPFAM" id="SSF54768">
    <property type="entry name" value="dsRNA-binding domain-like"/>
    <property type="match status" value="1"/>
</dbReference>
<dbReference type="NCBIfam" id="TIGR02191">
    <property type="entry name" value="RNaseIII"/>
    <property type="match status" value="1"/>
</dbReference>
<evidence type="ECO:0000256" key="2">
    <source>
        <dbReference type="ARBA" id="ARBA00004496"/>
    </source>
</evidence>
<dbReference type="InterPro" id="IPR000999">
    <property type="entry name" value="RNase_III_dom"/>
</dbReference>
<organism evidence="18 19">
    <name type="scientific">candidate division WWE3 bacterium</name>
    <dbReference type="NCBI Taxonomy" id="2053526"/>
    <lineage>
        <taxon>Bacteria</taxon>
        <taxon>Katanobacteria</taxon>
    </lineage>
</organism>
<comment type="catalytic activity">
    <reaction evidence="1 15">
        <text>Endonucleolytic cleavage to 5'-phosphomonoester.</text>
        <dbReference type="EC" id="3.1.26.3"/>
    </reaction>
</comment>
<keyword evidence="6 15" id="KW-0698">rRNA processing</keyword>
<evidence type="ECO:0000256" key="4">
    <source>
        <dbReference type="ARBA" id="ARBA00011738"/>
    </source>
</evidence>
<dbReference type="GO" id="GO:0003725">
    <property type="term" value="F:double-stranded RNA binding"/>
    <property type="evidence" value="ECO:0007669"/>
    <property type="project" value="TreeGrafter"/>
</dbReference>
<dbReference type="Proteomes" id="UP000751518">
    <property type="component" value="Unassembled WGS sequence"/>
</dbReference>
<dbReference type="AlphaFoldDB" id="A0A955LJY1"/>
<feature type="active site" evidence="15">
    <location>
        <position position="54"/>
    </location>
</feature>
<dbReference type="InterPro" id="IPR011907">
    <property type="entry name" value="RNase_III"/>
</dbReference>
<keyword evidence="5 15" id="KW-0963">Cytoplasm</keyword>
<feature type="domain" description="RNase III" evidence="17">
    <location>
        <begin position="8"/>
        <end position="137"/>
    </location>
</feature>
<dbReference type="SMART" id="SM00535">
    <property type="entry name" value="RIBOc"/>
    <property type="match status" value="1"/>
</dbReference>
<dbReference type="GO" id="GO:0019843">
    <property type="term" value="F:rRNA binding"/>
    <property type="evidence" value="ECO:0007669"/>
    <property type="project" value="UniProtKB-KW"/>
</dbReference>
<evidence type="ECO:0000256" key="12">
    <source>
        <dbReference type="ARBA" id="ARBA00022801"/>
    </source>
</evidence>
<reference evidence="18" key="2">
    <citation type="journal article" date="2021" name="Microbiome">
        <title>Successional dynamics and alternative stable states in a saline activated sludge microbial community over 9 years.</title>
        <authorList>
            <person name="Wang Y."/>
            <person name="Ye J."/>
            <person name="Ju F."/>
            <person name="Liu L."/>
            <person name="Boyd J.A."/>
            <person name="Deng Y."/>
            <person name="Parks D.H."/>
            <person name="Jiang X."/>
            <person name="Yin X."/>
            <person name="Woodcroft B.J."/>
            <person name="Tyson G.W."/>
            <person name="Hugenholtz P."/>
            <person name="Polz M.F."/>
            <person name="Zhang T."/>
        </authorList>
    </citation>
    <scope>NUCLEOTIDE SEQUENCE</scope>
    <source>
        <strain evidence="18">HKST-UBA03</strain>
    </source>
</reference>
<dbReference type="GO" id="GO:0046872">
    <property type="term" value="F:metal ion binding"/>
    <property type="evidence" value="ECO:0007669"/>
    <property type="project" value="UniProtKB-KW"/>
</dbReference>
<feature type="active site" evidence="15">
    <location>
        <position position="126"/>
    </location>
</feature>
<dbReference type="CDD" id="cd00593">
    <property type="entry name" value="RIBOc"/>
    <property type="match status" value="1"/>
</dbReference>
<evidence type="ECO:0000256" key="13">
    <source>
        <dbReference type="ARBA" id="ARBA00022842"/>
    </source>
</evidence>
<protein>
    <recommendedName>
        <fullName evidence="15">Ribonuclease 3</fullName>
        <ecNumber evidence="15">3.1.26.3</ecNumber>
    </recommendedName>
    <alternativeName>
        <fullName evidence="15">Ribonuclease III</fullName>
        <shortName evidence="15">RNase III</shortName>
    </alternativeName>
</protein>
<dbReference type="GO" id="GO:0010468">
    <property type="term" value="P:regulation of gene expression"/>
    <property type="evidence" value="ECO:0007669"/>
    <property type="project" value="TreeGrafter"/>
</dbReference>
<gene>
    <name evidence="15 18" type="primary">rnc</name>
    <name evidence="18" type="ORF">KC614_01370</name>
</gene>
<dbReference type="PANTHER" id="PTHR11207">
    <property type="entry name" value="RIBONUCLEASE III"/>
    <property type="match status" value="1"/>
</dbReference>
<evidence type="ECO:0000256" key="5">
    <source>
        <dbReference type="ARBA" id="ARBA00022490"/>
    </source>
</evidence>
<keyword evidence="14 15" id="KW-0694">RNA-binding</keyword>
<dbReference type="GO" id="GO:0004525">
    <property type="term" value="F:ribonuclease III activity"/>
    <property type="evidence" value="ECO:0007669"/>
    <property type="project" value="UniProtKB-UniRule"/>
</dbReference>
<dbReference type="SMART" id="SM00358">
    <property type="entry name" value="DSRM"/>
    <property type="match status" value="1"/>
</dbReference>
<dbReference type="InterPro" id="IPR036389">
    <property type="entry name" value="RNase_III_sf"/>
</dbReference>
<evidence type="ECO:0000256" key="10">
    <source>
        <dbReference type="ARBA" id="ARBA00022723"/>
    </source>
</evidence>
<dbReference type="GO" id="GO:0005737">
    <property type="term" value="C:cytoplasm"/>
    <property type="evidence" value="ECO:0007669"/>
    <property type="project" value="UniProtKB-SubCell"/>
</dbReference>
<dbReference type="Pfam" id="PF14622">
    <property type="entry name" value="Ribonucleas_3_3"/>
    <property type="match status" value="1"/>
</dbReference>
<dbReference type="FunFam" id="1.10.1520.10:FF:000001">
    <property type="entry name" value="Ribonuclease 3"/>
    <property type="match status" value="1"/>
</dbReference>
<keyword evidence="15" id="KW-0699">rRNA-binding</keyword>
<dbReference type="SUPFAM" id="SSF69065">
    <property type="entry name" value="RNase III domain-like"/>
    <property type="match status" value="1"/>
</dbReference>
<dbReference type="CDD" id="cd10845">
    <property type="entry name" value="DSRM_RNAse_III_family"/>
    <property type="match status" value="1"/>
</dbReference>
<dbReference type="Gene3D" id="3.30.160.20">
    <property type="match status" value="1"/>
</dbReference>
<evidence type="ECO:0000256" key="11">
    <source>
        <dbReference type="ARBA" id="ARBA00022759"/>
    </source>
</evidence>
<dbReference type="HAMAP" id="MF_00104">
    <property type="entry name" value="RNase_III"/>
    <property type="match status" value="1"/>
</dbReference>
<dbReference type="FunFam" id="3.30.160.20:FF:000003">
    <property type="entry name" value="Ribonuclease 3"/>
    <property type="match status" value="1"/>
</dbReference>
<dbReference type="EC" id="3.1.26.3" evidence="15"/>
<feature type="binding site" evidence="15">
    <location>
        <position position="126"/>
    </location>
    <ligand>
        <name>Mg(2+)</name>
        <dbReference type="ChEBI" id="CHEBI:18420"/>
    </ligand>
</feature>
<proteinExistence type="inferred from homology"/>
<keyword evidence="10 15" id="KW-0479">Metal-binding</keyword>
<feature type="binding site" evidence="15">
    <location>
        <position position="50"/>
    </location>
    <ligand>
        <name>Mg(2+)</name>
        <dbReference type="ChEBI" id="CHEBI:18420"/>
    </ligand>
</feature>
<dbReference type="EMBL" id="JAGQKZ010000007">
    <property type="protein sequence ID" value="MCA9391838.1"/>
    <property type="molecule type" value="Genomic_DNA"/>
</dbReference>
<keyword evidence="13 15" id="KW-0460">Magnesium</keyword>
<evidence type="ECO:0000256" key="15">
    <source>
        <dbReference type="HAMAP-Rule" id="MF_00104"/>
    </source>
</evidence>
<dbReference type="PROSITE" id="PS50142">
    <property type="entry name" value="RNASE_3_2"/>
    <property type="match status" value="1"/>
</dbReference>
<dbReference type="InterPro" id="IPR014720">
    <property type="entry name" value="dsRBD_dom"/>
</dbReference>
<comment type="subunit">
    <text evidence="4 15">Homodimer.</text>
</comment>
<sequence>MEELTKTLKALEDKIGVDFADKNLLINAFVHRSYLNENRGFELPSNERLEYLGDACLELVVSEYLFKTYPKQPEGILTSYRGSLVNTDSLAESARIVDLGAYLLLSRGEEDGGGRDSNYLLANTFEAVIGALYLDQGYEEAKKFIHAYVTPKLVNIIENEQYKDPKSKLQELTQEVFSITPQYKVVNEEGPDHNKSFEVEVSLGSKTIGAGRGSSKQKAELDSAQNALDNWDDITDAN</sequence>
<name>A0A955LJY1_UNCKA</name>
<evidence type="ECO:0000259" key="16">
    <source>
        <dbReference type="PROSITE" id="PS50137"/>
    </source>
</evidence>
<comment type="subcellular location">
    <subcellularLocation>
        <location evidence="2 15">Cytoplasm</location>
    </subcellularLocation>
</comment>
<reference evidence="18" key="1">
    <citation type="submission" date="2020-04" db="EMBL/GenBank/DDBJ databases">
        <authorList>
            <person name="Zhang T."/>
        </authorList>
    </citation>
    <scope>NUCLEOTIDE SEQUENCE</scope>
    <source>
        <strain evidence="18">HKST-UBA03</strain>
    </source>
</reference>
<keyword evidence="9 15" id="KW-0540">Nuclease</keyword>
<dbReference type="PROSITE" id="PS50137">
    <property type="entry name" value="DS_RBD"/>
    <property type="match status" value="1"/>
</dbReference>
<evidence type="ECO:0000256" key="1">
    <source>
        <dbReference type="ARBA" id="ARBA00000109"/>
    </source>
</evidence>
<evidence type="ECO:0000256" key="6">
    <source>
        <dbReference type="ARBA" id="ARBA00022552"/>
    </source>
</evidence>
<evidence type="ECO:0000256" key="8">
    <source>
        <dbReference type="ARBA" id="ARBA00022694"/>
    </source>
</evidence>
<comment type="caution">
    <text evidence="18">The sequence shown here is derived from an EMBL/GenBank/DDBJ whole genome shotgun (WGS) entry which is preliminary data.</text>
</comment>
<evidence type="ECO:0000259" key="17">
    <source>
        <dbReference type="PROSITE" id="PS50142"/>
    </source>
</evidence>
<keyword evidence="8 15" id="KW-0819">tRNA processing</keyword>
<feature type="binding site" evidence="15">
    <location>
        <position position="123"/>
    </location>
    <ligand>
        <name>Mg(2+)</name>
        <dbReference type="ChEBI" id="CHEBI:18420"/>
    </ligand>
</feature>
<accession>A0A955LJY1</accession>
<keyword evidence="12 15" id="KW-0378">Hydrolase</keyword>
<comment type="similarity">
    <text evidence="3">Belongs to the ribonuclease III family.</text>
</comment>
<comment type="function">
    <text evidence="15">Digests double-stranded RNA. Involved in the processing of primary rRNA transcript to yield the immediate precursors to the large and small rRNAs (23S and 16S). Processes some mRNAs, and tRNAs when they are encoded in the rRNA operon. Processes pre-crRNA and tracrRNA of type II CRISPR loci if present in the organism.</text>
</comment>
<dbReference type="Pfam" id="PF00035">
    <property type="entry name" value="dsrm"/>
    <property type="match status" value="1"/>
</dbReference>
<dbReference type="GO" id="GO:0008033">
    <property type="term" value="P:tRNA processing"/>
    <property type="evidence" value="ECO:0007669"/>
    <property type="project" value="UniProtKB-KW"/>
</dbReference>
<dbReference type="GO" id="GO:0042802">
    <property type="term" value="F:identical protein binding"/>
    <property type="evidence" value="ECO:0007669"/>
    <property type="project" value="UniProtKB-ARBA"/>
</dbReference>
<feature type="domain" description="DRBM" evidence="16">
    <location>
        <begin position="164"/>
        <end position="233"/>
    </location>
</feature>